<dbReference type="Gene3D" id="3.90.320.10">
    <property type="match status" value="1"/>
</dbReference>
<sequence>MSASDNVENFKLTEDVNKPNDVEDVDVDSLIDQFTQAKIDSGPKYIINKPSAFVGENPNVLWRSVAIKVLNEHPQYQMGQGIVHQRTPEWFELRKNRITGSQFANALGFFDKSSIKRLKLKPTKTYHHPERVCIAYNEVLHYIPVESQIIQPEDQSVQQVFMNWGTNHETNALLTYLKEFKDHTVCETSFKIIDDIKLYIEKNCNIEDFQFVKNFDVLRIGASPDGIILENGVERSVLEAKCPTPFVPDGKNEGMFRYLKRKPQDHVPVYYIPQIMAEMMVTGLPMCTYCSWTATCGMSVFEIDFNKEYVNEMLYWCYRYIEHIGEYLKEHSLTDAEVFQGVFENEKRYQTFLDMSLNISASARRICTVEKSVVGNQHSKMFL</sequence>
<dbReference type="Proteomes" id="UP001431209">
    <property type="component" value="Unassembled WGS sequence"/>
</dbReference>
<dbReference type="InterPro" id="IPR011335">
    <property type="entry name" value="Restrct_endonuc-II-like"/>
</dbReference>
<evidence type="ECO:0000313" key="2">
    <source>
        <dbReference type="EMBL" id="KAL0490602.1"/>
    </source>
</evidence>
<reference evidence="2 3" key="1">
    <citation type="submission" date="2024-03" db="EMBL/GenBank/DDBJ databases">
        <title>The Acrasis kona genome and developmental transcriptomes reveal deep origins of eukaryotic multicellular pathways.</title>
        <authorList>
            <person name="Sheikh S."/>
            <person name="Fu C.-J."/>
            <person name="Brown M.W."/>
            <person name="Baldauf S.L."/>
        </authorList>
    </citation>
    <scope>NUCLEOTIDE SEQUENCE [LARGE SCALE GENOMIC DNA]</scope>
    <source>
        <strain evidence="2 3">ATCC MYA-3509</strain>
    </source>
</reference>
<protein>
    <recommendedName>
        <fullName evidence="1">YqaJ viral recombinase domain-containing protein</fullName>
    </recommendedName>
</protein>
<comment type="caution">
    <text evidence="2">The sequence shown here is derived from an EMBL/GenBank/DDBJ whole genome shotgun (WGS) entry which is preliminary data.</text>
</comment>
<organism evidence="2 3">
    <name type="scientific">Acrasis kona</name>
    <dbReference type="NCBI Taxonomy" id="1008807"/>
    <lineage>
        <taxon>Eukaryota</taxon>
        <taxon>Discoba</taxon>
        <taxon>Heterolobosea</taxon>
        <taxon>Tetramitia</taxon>
        <taxon>Eutetramitia</taxon>
        <taxon>Acrasidae</taxon>
        <taxon>Acrasis</taxon>
    </lineage>
</organism>
<gene>
    <name evidence="2" type="ORF">AKO1_003402</name>
</gene>
<dbReference type="InterPro" id="IPR011604">
    <property type="entry name" value="PDDEXK-like_dom_sf"/>
</dbReference>
<evidence type="ECO:0000313" key="3">
    <source>
        <dbReference type="Proteomes" id="UP001431209"/>
    </source>
</evidence>
<dbReference type="EMBL" id="JAOPGA020001704">
    <property type="protein sequence ID" value="KAL0490602.1"/>
    <property type="molecule type" value="Genomic_DNA"/>
</dbReference>
<dbReference type="InterPro" id="IPR051703">
    <property type="entry name" value="NF-kappa-B_Signaling_Reg"/>
</dbReference>
<dbReference type="PANTHER" id="PTHR46609">
    <property type="entry name" value="EXONUCLEASE, PHAGE-TYPE/RECB, C-TERMINAL DOMAIN-CONTAINING PROTEIN"/>
    <property type="match status" value="1"/>
</dbReference>
<dbReference type="SUPFAM" id="SSF52980">
    <property type="entry name" value="Restriction endonuclease-like"/>
    <property type="match status" value="1"/>
</dbReference>
<evidence type="ECO:0000259" key="1">
    <source>
        <dbReference type="Pfam" id="PF09588"/>
    </source>
</evidence>
<dbReference type="CDD" id="cd22343">
    <property type="entry name" value="PDDEXK_lambda_exonuclease-like"/>
    <property type="match status" value="1"/>
</dbReference>
<name>A0AAW2ZMV0_9EUKA</name>
<dbReference type="AlphaFoldDB" id="A0AAW2ZMV0"/>
<dbReference type="InterPro" id="IPR019080">
    <property type="entry name" value="YqaJ_viral_recombinase"/>
</dbReference>
<accession>A0AAW2ZMV0</accession>
<proteinExistence type="predicted"/>
<dbReference type="Pfam" id="PF09588">
    <property type="entry name" value="YqaJ"/>
    <property type="match status" value="1"/>
</dbReference>
<dbReference type="GO" id="GO:0006281">
    <property type="term" value="P:DNA repair"/>
    <property type="evidence" value="ECO:0007669"/>
    <property type="project" value="UniProtKB-ARBA"/>
</dbReference>
<keyword evidence="3" id="KW-1185">Reference proteome</keyword>
<feature type="domain" description="YqaJ viral recombinase" evidence="1">
    <location>
        <begin position="89"/>
        <end position="284"/>
    </location>
</feature>
<dbReference type="PANTHER" id="PTHR46609:SF6">
    <property type="entry name" value="EXONUCLEASE, PHAGE-TYPE_RECB, C-TERMINAL DOMAIN-CONTAINING PROTEIN-RELATED"/>
    <property type="match status" value="1"/>
</dbReference>